<keyword evidence="2" id="KW-1185">Reference proteome</keyword>
<protein>
    <submittedName>
        <fullName evidence="1">Uma2 family endonuclease</fullName>
    </submittedName>
</protein>
<dbReference type="Proteomes" id="UP001517388">
    <property type="component" value="Unassembled WGS sequence"/>
</dbReference>
<keyword evidence="1" id="KW-0540">Nuclease</keyword>
<keyword evidence="1" id="KW-0378">Hydrolase</keyword>
<accession>A0ACC7S4N6</accession>
<dbReference type="EMBL" id="VILF01000002">
    <property type="protein sequence ID" value="MTJ43468.1"/>
    <property type="molecule type" value="Genomic_DNA"/>
</dbReference>
<gene>
    <name evidence="1" type="ORF">FJR39_09755</name>
</gene>
<reference evidence="2" key="1">
    <citation type="journal article" date="2020" name="Toxins">
        <title>Phylogenomic Analysis of Secondary Metabolism in the Toxic Cyanobacterial Genera Anabaena, Dolichospermum and Aphanizomenon.</title>
        <authorList>
            <person name="Oesterholm J."/>
            <person name="Popin R.V."/>
            <person name="Fewer D.P."/>
            <person name="Sivonen K."/>
        </authorList>
    </citation>
    <scope>NUCLEOTIDE SEQUENCE [LARGE SCALE GENOMIC DNA]</scope>
    <source>
        <strain evidence="2">UHCC 0037</strain>
    </source>
</reference>
<name>A0ACC7S4N6_DOLFA</name>
<proteinExistence type="predicted"/>
<evidence type="ECO:0000313" key="2">
    <source>
        <dbReference type="Proteomes" id="UP001517388"/>
    </source>
</evidence>
<organism evidence="1 2">
    <name type="scientific">Dolichospermum flos-aquae UHCC 0037</name>
    <dbReference type="NCBI Taxonomy" id="2590026"/>
    <lineage>
        <taxon>Bacteria</taxon>
        <taxon>Bacillati</taxon>
        <taxon>Cyanobacteriota</taxon>
        <taxon>Cyanophyceae</taxon>
        <taxon>Nostocales</taxon>
        <taxon>Aphanizomenonaceae</taxon>
        <taxon>Dolichospermum</taxon>
    </lineage>
</organism>
<evidence type="ECO:0000313" key="1">
    <source>
        <dbReference type="EMBL" id="MTJ43468.1"/>
    </source>
</evidence>
<sequence>MDNITLYLPSSIKITDDQFFEMCQINELIKFERNADTSLLLKPLLGGITSNINARLTTQLANWNDHESLGVAFGSDVGFILPNGAILSPNAAWIKLERWDALSDEEKRKFPPICPDFVIELLSPSDSLKTTQEKMKEYIDNGVRLGILINRKSRQVEIYRPGKEIEVLDHPATVSGEDVLKGFVLNLGMIW</sequence>
<comment type="caution">
    <text evidence="1">The sequence shown here is derived from an EMBL/GenBank/DDBJ whole genome shotgun (WGS) entry which is preliminary data.</text>
</comment>
<keyword evidence="1" id="KW-0255">Endonuclease</keyword>